<evidence type="ECO:0000256" key="1">
    <source>
        <dbReference type="ARBA" id="ARBA00038101"/>
    </source>
</evidence>
<dbReference type="Proteomes" id="UP000006671">
    <property type="component" value="Unassembled WGS sequence"/>
</dbReference>
<comment type="similarity">
    <text evidence="1">Belongs to the sel-1 family.</text>
</comment>
<keyword evidence="3" id="KW-1185">Reference proteome</keyword>
<sequence>MSELEESTCPSHTSLFTGFDDQIESKCIEWYHQIEQTSIHGKQSVQLVDYLLDDELMSNPIGKTLAILCYSRGIGGIKTNYEKVYHILQSLGEEGEYTEFSSSMICGDSITVSVIFQTKKQILDWFSQFLTHSDTLVLLADLVLTKNPDQAFRSYEIAAEKGNIYAMRNLGDMYSFGEGSLEVDKKKSLEYFRKAAEFDDPESLFALGYYYREGIEVQVDKEKSLYYYNKAAELGMIKSISYLYGKNDKKKNYTEMVKYLRMGAEFGDASSIFNLGYAYMGNFGLSENLEETFKCQLRAANLGHGMGQHKVGYAYCNGIGVEKNPEEGVKWYLKAQNKEPASQYNLAHAYYTGVGVKMDKNIAFDWYLKAATNGHEMAKYYVGSSYYYGDGCNQDYPLAFKYLEMSAKHGYSDAQYSVGTMLLQGLGVEKDVNKAFEYIFLAADQGHERALNFVNHLRRF</sequence>
<organism evidence="3">
    <name type="scientific">Naegleria gruberi</name>
    <name type="common">Amoeba</name>
    <dbReference type="NCBI Taxonomy" id="5762"/>
    <lineage>
        <taxon>Eukaryota</taxon>
        <taxon>Discoba</taxon>
        <taxon>Heterolobosea</taxon>
        <taxon>Tetramitia</taxon>
        <taxon>Eutetramitia</taxon>
        <taxon>Vahlkampfiidae</taxon>
        <taxon>Naegleria</taxon>
    </lineage>
</organism>
<dbReference type="Gene3D" id="1.25.40.10">
    <property type="entry name" value="Tetratricopeptide repeat domain"/>
    <property type="match status" value="3"/>
</dbReference>
<dbReference type="KEGG" id="ngr:NAEGRDRAFT_69549"/>
<dbReference type="Pfam" id="PF08238">
    <property type="entry name" value="Sel1"/>
    <property type="match status" value="9"/>
</dbReference>
<protein>
    <submittedName>
        <fullName evidence="2">Predicted protein</fullName>
    </submittedName>
</protein>
<dbReference type="SMART" id="SM00671">
    <property type="entry name" value="SEL1"/>
    <property type="match status" value="8"/>
</dbReference>
<dbReference type="InterPro" id="IPR011990">
    <property type="entry name" value="TPR-like_helical_dom_sf"/>
</dbReference>
<dbReference type="OrthoDB" id="2384430at2759"/>
<reference evidence="2 3" key="1">
    <citation type="journal article" date="2010" name="Cell">
        <title>The genome of Naegleria gruberi illuminates early eukaryotic versatility.</title>
        <authorList>
            <person name="Fritz-Laylin L.K."/>
            <person name="Prochnik S.E."/>
            <person name="Ginger M.L."/>
            <person name="Dacks J.B."/>
            <person name="Carpenter M.L."/>
            <person name="Field M.C."/>
            <person name="Kuo A."/>
            <person name="Paredez A."/>
            <person name="Chapman J."/>
            <person name="Pham J."/>
            <person name="Shu S."/>
            <person name="Neupane R."/>
            <person name="Cipriano M."/>
            <person name="Mancuso J."/>
            <person name="Tu H."/>
            <person name="Salamov A."/>
            <person name="Lindquist E."/>
            <person name="Shapiro H."/>
            <person name="Lucas S."/>
            <person name="Grigoriev I.V."/>
            <person name="Cande W.Z."/>
            <person name="Fulton C."/>
            <person name="Rokhsar D.S."/>
            <person name="Dawson S.C."/>
        </authorList>
    </citation>
    <scope>NUCLEOTIDE SEQUENCE [LARGE SCALE GENOMIC DNA]</scope>
    <source>
        <strain evidence="2 3">NEG-M</strain>
    </source>
</reference>
<name>D2VKU0_NAEGR</name>
<dbReference type="EMBL" id="GG738879">
    <property type="protein sequence ID" value="EFC42498.1"/>
    <property type="molecule type" value="Genomic_DNA"/>
</dbReference>
<dbReference type="InterPro" id="IPR050767">
    <property type="entry name" value="Sel1_AlgK"/>
</dbReference>
<dbReference type="STRING" id="5762.D2VKU0"/>
<proteinExistence type="inferred from homology"/>
<dbReference type="VEuPathDB" id="AmoebaDB:NAEGRDRAFT_69549"/>
<dbReference type="PANTHER" id="PTHR11102:SF160">
    <property type="entry name" value="ERAD-ASSOCIATED E3 UBIQUITIN-PROTEIN LIGASE COMPONENT HRD3"/>
    <property type="match status" value="1"/>
</dbReference>
<evidence type="ECO:0000313" key="3">
    <source>
        <dbReference type="Proteomes" id="UP000006671"/>
    </source>
</evidence>
<dbReference type="InParanoid" id="D2VKU0"/>
<dbReference type="InterPro" id="IPR006597">
    <property type="entry name" value="Sel1-like"/>
</dbReference>
<gene>
    <name evidence="2" type="ORF">NAEGRDRAFT_69549</name>
</gene>
<evidence type="ECO:0000313" key="2">
    <source>
        <dbReference type="EMBL" id="EFC42498.1"/>
    </source>
</evidence>
<dbReference type="AlphaFoldDB" id="D2VKU0"/>
<dbReference type="GeneID" id="8863065"/>
<dbReference type="RefSeq" id="XP_002675242.1">
    <property type="nucleotide sequence ID" value="XM_002675196.1"/>
</dbReference>
<accession>D2VKU0</accession>
<dbReference type="SUPFAM" id="SSF81901">
    <property type="entry name" value="HCP-like"/>
    <property type="match status" value="2"/>
</dbReference>
<dbReference type="PANTHER" id="PTHR11102">
    <property type="entry name" value="SEL-1-LIKE PROTEIN"/>
    <property type="match status" value="1"/>
</dbReference>
<dbReference type="eggNOG" id="KOG1550">
    <property type="taxonomic scope" value="Eukaryota"/>
</dbReference>